<dbReference type="GeneID" id="18930984"/>
<dbReference type="AlphaFoldDB" id="F4S5W3"/>
<gene>
    <name evidence="3" type="ORF">MELLADRAFT_68188</name>
</gene>
<keyword evidence="4" id="KW-1185">Reference proteome</keyword>
<proteinExistence type="predicted"/>
<reference evidence="4" key="1">
    <citation type="journal article" date="2011" name="Proc. Natl. Acad. Sci. U.S.A.">
        <title>Obligate biotrophy features unraveled by the genomic analysis of rust fungi.</title>
        <authorList>
            <person name="Duplessis S."/>
            <person name="Cuomo C.A."/>
            <person name="Lin Y.-C."/>
            <person name="Aerts A."/>
            <person name="Tisserant E."/>
            <person name="Veneault-Fourrey C."/>
            <person name="Joly D.L."/>
            <person name="Hacquard S."/>
            <person name="Amselem J."/>
            <person name="Cantarel B.L."/>
            <person name="Chiu R."/>
            <person name="Coutinho P.M."/>
            <person name="Feau N."/>
            <person name="Field M."/>
            <person name="Frey P."/>
            <person name="Gelhaye E."/>
            <person name="Goldberg J."/>
            <person name="Grabherr M.G."/>
            <person name="Kodira C.D."/>
            <person name="Kohler A."/>
            <person name="Kuees U."/>
            <person name="Lindquist E.A."/>
            <person name="Lucas S.M."/>
            <person name="Mago R."/>
            <person name="Mauceli E."/>
            <person name="Morin E."/>
            <person name="Murat C."/>
            <person name="Pangilinan J.L."/>
            <person name="Park R."/>
            <person name="Pearson M."/>
            <person name="Quesneville H."/>
            <person name="Rouhier N."/>
            <person name="Sakthikumar S."/>
            <person name="Salamov A.A."/>
            <person name="Schmutz J."/>
            <person name="Selles B."/>
            <person name="Shapiro H."/>
            <person name="Tanguay P."/>
            <person name="Tuskan G.A."/>
            <person name="Henrissat B."/>
            <person name="Van de Peer Y."/>
            <person name="Rouze P."/>
            <person name="Ellis J.G."/>
            <person name="Dodds P.N."/>
            <person name="Schein J.E."/>
            <person name="Zhong S."/>
            <person name="Hamelin R.C."/>
            <person name="Grigoriev I.V."/>
            <person name="Szabo L.J."/>
            <person name="Martin F."/>
        </authorList>
    </citation>
    <scope>NUCLEOTIDE SEQUENCE [LARGE SCALE GENOMIC DNA]</scope>
    <source>
        <strain evidence="4">98AG31 / pathotype 3-4-7</strain>
    </source>
</reference>
<organism evidence="4">
    <name type="scientific">Melampsora larici-populina (strain 98AG31 / pathotype 3-4-7)</name>
    <name type="common">Poplar leaf rust fungus</name>
    <dbReference type="NCBI Taxonomy" id="747676"/>
    <lineage>
        <taxon>Eukaryota</taxon>
        <taxon>Fungi</taxon>
        <taxon>Dikarya</taxon>
        <taxon>Basidiomycota</taxon>
        <taxon>Pucciniomycotina</taxon>
        <taxon>Pucciniomycetes</taxon>
        <taxon>Pucciniales</taxon>
        <taxon>Melampsoraceae</taxon>
        <taxon>Melampsora</taxon>
    </lineage>
</organism>
<dbReference type="HOGENOM" id="CLU_1661163_0_0_1"/>
<feature type="transmembrane region" description="Helical" evidence="2">
    <location>
        <begin position="124"/>
        <end position="150"/>
    </location>
</feature>
<dbReference type="VEuPathDB" id="FungiDB:MELLADRAFT_68188"/>
<feature type="region of interest" description="Disordered" evidence="1">
    <location>
        <begin position="83"/>
        <end position="105"/>
    </location>
</feature>
<dbReference type="Proteomes" id="UP000001072">
    <property type="component" value="Unassembled WGS sequence"/>
</dbReference>
<evidence type="ECO:0000256" key="1">
    <source>
        <dbReference type="SAM" id="MobiDB-lite"/>
    </source>
</evidence>
<accession>F4S5W3</accession>
<evidence type="ECO:0000313" key="4">
    <source>
        <dbReference type="Proteomes" id="UP000001072"/>
    </source>
</evidence>
<keyword evidence="2" id="KW-1133">Transmembrane helix</keyword>
<keyword evidence="2" id="KW-0812">Transmembrane</keyword>
<evidence type="ECO:0000313" key="3">
    <source>
        <dbReference type="EMBL" id="EGF99995.1"/>
    </source>
</evidence>
<name>F4S5W3_MELLP</name>
<dbReference type="EMBL" id="GL883152">
    <property type="protein sequence ID" value="EGF99995.1"/>
    <property type="molecule type" value="Genomic_DNA"/>
</dbReference>
<dbReference type="InParanoid" id="F4S5W3"/>
<protein>
    <submittedName>
        <fullName evidence="3">Uncharacterized protein</fullName>
    </submittedName>
</protein>
<sequence length="159" mass="17756">MSSQPNKFACPLQNRVRKNGPALSASAKYLAELKAAEDEFCAEECQALAEGIGEADVPMELEVAEPEDEGVPYEYDIIIPDNREPFEDRLPSPEGVDNPDDNEELDAENQQTYAAQRVDEQERWLAVISPMFIAYMRLSGILIFATINFIPLSDICLDV</sequence>
<keyword evidence="2" id="KW-0472">Membrane</keyword>
<dbReference type="KEGG" id="mlr:MELLADRAFT_68188"/>
<evidence type="ECO:0000256" key="2">
    <source>
        <dbReference type="SAM" id="Phobius"/>
    </source>
</evidence>
<dbReference type="RefSeq" id="XP_007416746.1">
    <property type="nucleotide sequence ID" value="XM_007416684.1"/>
</dbReference>